<keyword evidence="1 10" id="KW-0540">Nuclease</keyword>
<dbReference type="RefSeq" id="WP_211309420.1">
    <property type="nucleotide sequence ID" value="NZ_QJKI01000022.1"/>
</dbReference>
<dbReference type="GO" id="GO:0003678">
    <property type="term" value="F:DNA helicase activity"/>
    <property type="evidence" value="ECO:0007669"/>
    <property type="project" value="UniProtKB-UniRule"/>
</dbReference>
<keyword evidence="3 10" id="KW-0227">DNA damage</keyword>
<dbReference type="Pfam" id="PF04257">
    <property type="entry name" value="Exonuc_V_gamma"/>
    <property type="match status" value="1"/>
</dbReference>
<evidence type="ECO:0000256" key="4">
    <source>
        <dbReference type="ARBA" id="ARBA00022801"/>
    </source>
</evidence>
<evidence type="ECO:0000256" key="9">
    <source>
        <dbReference type="ARBA" id="ARBA00023204"/>
    </source>
</evidence>
<feature type="region of interest" description="Disordered" evidence="11">
    <location>
        <begin position="699"/>
        <end position="719"/>
    </location>
</feature>
<dbReference type="GO" id="GO:0000724">
    <property type="term" value="P:double-strand break repair via homologous recombination"/>
    <property type="evidence" value="ECO:0007669"/>
    <property type="project" value="UniProtKB-UniRule"/>
</dbReference>
<dbReference type="PANTHER" id="PTHR30591:SF1">
    <property type="entry name" value="RECBCD ENZYME SUBUNIT RECC"/>
    <property type="match status" value="1"/>
</dbReference>
<comment type="miscellaneous">
    <text evidence="10">In the RecBCD complex, RecB has a slow 3'-5' helicase, an exonuclease activity and loads RecA onto ssDNA, RecD has a fast 5'-3' helicase activity, while RecC stimulates the ATPase and processivity of the RecB helicase and contributes to recognition of the Chi site.</text>
</comment>
<keyword evidence="4 10" id="KW-0378">Hydrolase</keyword>
<comment type="caution">
    <text evidence="13">The sequence shown here is derived from an EMBL/GenBank/DDBJ whole genome shotgun (WGS) entry which is preliminary data.</text>
</comment>
<reference evidence="13 14" key="1">
    <citation type="submission" date="2018-05" db="EMBL/GenBank/DDBJ databases">
        <title>Genomic Encyclopedia of Type Strains, Phase IV (KMG-IV): sequencing the most valuable type-strain genomes for metagenomic binning, comparative biology and taxonomic classification.</title>
        <authorList>
            <person name="Goeker M."/>
        </authorList>
    </citation>
    <scope>NUCLEOTIDE SEQUENCE [LARGE SCALE GENOMIC DNA]</scope>
    <source>
        <strain evidence="13 14">DSM 29661</strain>
    </source>
</reference>
<feature type="domain" description="RecC C-terminal" evidence="12">
    <location>
        <begin position="840"/>
        <end position="1080"/>
    </location>
</feature>
<name>A0A318KTW0_9NEIS</name>
<keyword evidence="6 10" id="KW-0269">Exonuclease</keyword>
<dbReference type="Gene3D" id="3.40.50.300">
    <property type="entry name" value="P-loop containing nucleotide triphosphate hydrolases"/>
    <property type="match status" value="2"/>
</dbReference>
<dbReference type="HAMAP" id="MF_01486">
    <property type="entry name" value="RecC"/>
    <property type="match status" value="1"/>
</dbReference>
<dbReference type="PANTHER" id="PTHR30591">
    <property type="entry name" value="RECBCD ENZYME SUBUNIT RECC"/>
    <property type="match status" value="1"/>
</dbReference>
<dbReference type="EMBL" id="QJKI01000022">
    <property type="protein sequence ID" value="PXX76132.1"/>
    <property type="molecule type" value="Genomic_DNA"/>
</dbReference>
<dbReference type="SUPFAM" id="SSF52980">
    <property type="entry name" value="Restriction endonuclease-like"/>
    <property type="match status" value="1"/>
</dbReference>
<dbReference type="Gene3D" id="3.40.50.10930">
    <property type="match status" value="1"/>
</dbReference>
<dbReference type="Pfam" id="PF17946">
    <property type="entry name" value="RecC_C"/>
    <property type="match status" value="1"/>
</dbReference>
<evidence type="ECO:0000313" key="14">
    <source>
        <dbReference type="Proteomes" id="UP000247555"/>
    </source>
</evidence>
<dbReference type="InterPro" id="IPR013986">
    <property type="entry name" value="DExx_box_DNA_helicase_dom_sf"/>
</dbReference>
<keyword evidence="14" id="KW-1185">Reference proteome</keyword>
<dbReference type="Gene3D" id="1.10.10.990">
    <property type="match status" value="1"/>
</dbReference>
<dbReference type="AlphaFoldDB" id="A0A318KTW0"/>
<evidence type="ECO:0000256" key="11">
    <source>
        <dbReference type="SAM" id="MobiDB-lite"/>
    </source>
</evidence>
<keyword evidence="7 10" id="KW-0067">ATP-binding</keyword>
<keyword evidence="5 10" id="KW-0347">Helicase</keyword>
<dbReference type="InterPro" id="IPR006697">
    <property type="entry name" value="RecC"/>
</dbReference>
<keyword evidence="2 10" id="KW-0547">Nucleotide-binding</keyword>
<dbReference type="GO" id="GO:0008854">
    <property type="term" value="F:exodeoxyribonuclease V activity"/>
    <property type="evidence" value="ECO:0007669"/>
    <property type="project" value="InterPro"/>
</dbReference>
<evidence type="ECO:0000256" key="6">
    <source>
        <dbReference type="ARBA" id="ARBA00022839"/>
    </source>
</evidence>
<evidence type="ECO:0000256" key="5">
    <source>
        <dbReference type="ARBA" id="ARBA00022806"/>
    </source>
</evidence>
<keyword evidence="8 10" id="KW-0238">DNA-binding</keyword>
<evidence type="ECO:0000256" key="3">
    <source>
        <dbReference type="ARBA" id="ARBA00022763"/>
    </source>
</evidence>
<evidence type="ECO:0000313" key="13">
    <source>
        <dbReference type="EMBL" id="PXX76132.1"/>
    </source>
</evidence>
<dbReference type="GO" id="GO:0009338">
    <property type="term" value="C:exodeoxyribonuclease V complex"/>
    <property type="evidence" value="ECO:0007669"/>
    <property type="project" value="InterPro"/>
</dbReference>
<dbReference type="Proteomes" id="UP000247555">
    <property type="component" value="Unassembled WGS sequence"/>
</dbReference>
<comment type="subunit">
    <text evidence="10">Heterotrimer of RecB, RecC and RecD. All subunits contribute to DNA-binding.</text>
</comment>
<protein>
    <recommendedName>
        <fullName evidence="10">RecBCD enzyme subunit RecC</fullName>
    </recommendedName>
    <alternativeName>
        <fullName evidence="10">Exonuclease V subunit RecC</fullName>
        <shortName evidence="10">ExoV subunit RecC</shortName>
    </alternativeName>
    <alternativeName>
        <fullName evidence="10">Helicase/nuclease RecBCD subunit RecC</fullName>
    </alternativeName>
</protein>
<gene>
    <name evidence="10" type="primary">recC</name>
    <name evidence="13" type="ORF">DFR34_12236</name>
</gene>
<dbReference type="GO" id="GO:0005524">
    <property type="term" value="F:ATP binding"/>
    <property type="evidence" value="ECO:0007669"/>
    <property type="project" value="UniProtKB-UniRule"/>
</dbReference>
<dbReference type="InterPro" id="IPR027417">
    <property type="entry name" value="P-loop_NTPase"/>
</dbReference>
<dbReference type="SUPFAM" id="SSF52540">
    <property type="entry name" value="P-loop containing nucleoside triphosphate hydrolases"/>
    <property type="match status" value="2"/>
</dbReference>
<evidence type="ECO:0000256" key="2">
    <source>
        <dbReference type="ARBA" id="ARBA00022741"/>
    </source>
</evidence>
<accession>A0A318KTW0</accession>
<dbReference type="PIRSF" id="PIRSF000980">
    <property type="entry name" value="RecC"/>
    <property type="match status" value="1"/>
</dbReference>
<proteinExistence type="inferred from homology"/>
<evidence type="ECO:0000259" key="12">
    <source>
        <dbReference type="Pfam" id="PF17946"/>
    </source>
</evidence>
<evidence type="ECO:0000256" key="7">
    <source>
        <dbReference type="ARBA" id="ARBA00022840"/>
    </source>
</evidence>
<dbReference type="Gene3D" id="1.10.10.160">
    <property type="match status" value="1"/>
</dbReference>
<evidence type="ECO:0000256" key="10">
    <source>
        <dbReference type="HAMAP-Rule" id="MF_01486"/>
    </source>
</evidence>
<comment type="similarity">
    <text evidence="10">Belongs to the RecC family.</text>
</comment>
<comment type="function">
    <text evidence="10">A helicase/nuclease that prepares dsDNA breaks (DSB) for recombinational DNA repair. Binds to DSBs and unwinds DNA via a highly rapid and processive ATP-dependent bidirectional helicase activity. Unwinds dsDNA until it encounters a Chi (crossover hotspot instigator) sequence from the 3' direction. Cuts ssDNA a few nucleotides 3' to the Chi site. The properties and activities of the enzyme are changed at Chi. The Chi-altered holoenzyme produces a long 3'-ssDNA overhang and facilitates RecA-binding to the ssDNA for homologous DNA recombination and repair. Holoenzyme degrades any linearized DNA that is unable to undergo homologous recombination. In the holoenzyme this subunit recognizes the wild-type Chi sequence, and when added to isolated RecB increases its ATP-dependent helicase processivity.</text>
</comment>
<dbReference type="GO" id="GO:0003677">
    <property type="term" value="F:DNA binding"/>
    <property type="evidence" value="ECO:0007669"/>
    <property type="project" value="UniProtKB-UniRule"/>
</dbReference>
<sequence length="1159" mass="127817">MAAGELDPGLMIWHGNQLEDLRDVLAAWLRRQPLAPLENEIILVQSQGMGQWLKLALAGGDGVSAAVSMQLPSQFLWRAYRDVLGPDAVPADSPLERRTLVWRLMRLLPALSAGPEFAVLRGFLAGDDDGRKLFQLAGKLAELFDQYQVYRADWLADWQAGRDGLAQADGQWRALTDDDRWQPALWRALLADIAADGHQDIGRAQIHQQFLQALAAAPSRPPALPRRVVVFGISALPQQALAALAALGRHCQVILAVHNPCQHYWGDLDDPKTIARRLARRGAGALPSRDSLYADNQPLLAAWGRHGRDFLALLDQYDQPERYQPQLASQGQRIDLFTEPDASRLLGQLQHGIFDLTPPPASPEARQPVAADDDSLCFHLAHSRQREVEILHDQLLAYCEAAQAAGAPLAPRDIVVMTPDVAAYAPHVRAVFGRIPPGDPRHLPFTLADRRARDSSPLLRALDALLASPHARFTVSEVFDLLDAPALARRFGLQASQLPALRQWAEQAGVRWGLDADQRAQLNLPDGLNQNSWAFGLERLLLGYAVGDGDAWDGRIQPCDEAAGLEVAALGPLAQLVDALRRWSRVLAEPAAPAQWGERLRQLMADFLLPDDDHERRMLLRLDSALEDWLSACADAGLHAALPLAVAREGWLAGVDEAAPSQQFLAGAVNICTLMPMRAIPFRVVCLLGMNDGDYPRRQPPSDFDLMARPYGQRPGDRARRDDDRYLLLEALLSARERLHISWVGRSVRDNSPLPPSMLIGQLRDALAAGWRLADDPEASGERLLAALSCEHPLQPFSPRYFSGEDPRLFTYASEWRAAHDRADAAPTALPPAAPAVTLVGVTELARLLRRPTAHFFQRRLRVNFANADDSLLEHEPFELSGLDGYALRERLFAALRRGARDGLSAEAVCAAELARWQREGVLPLQAAEARFAALAEQVTPVWQAWQAQAAHCPARPAREISLSLAHGLQLEDWVRELHDSEAGLLRLLALPHPLRHSGGWRAERLLAPWLAHLAVNADHTPLRTCLLASDDGDNGPLCWPAMPAEQALSLLDSVAEAWRTGLDAPLPLACKTTLAYLQYRLRHADDEPAEVEAAAWQAASQTFIGGWNLRGEVDDDPYLARAYPDWPALLAGGERARDWAERLYLPLLHATLSPKECL</sequence>
<dbReference type="InterPro" id="IPR041500">
    <property type="entry name" value="RecC_C"/>
</dbReference>
<dbReference type="InterPro" id="IPR011335">
    <property type="entry name" value="Restrct_endonuc-II-like"/>
</dbReference>
<evidence type="ECO:0000256" key="1">
    <source>
        <dbReference type="ARBA" id="ARBA00022722"/>
    </source>
</evidence>
<dbReference type="NCBIfam" id="TIGR01450">
    <property type="entry name" value="recC"/>
    <property type="match status" value="1"/>
</dbReference>
<evidence type="ECO:0000256" key="8">
    <source>
        <dbReference type="ARBA" id="ARBA00023125"/>
    </source>
</evidence>
<organism evidence="13 14">
    <name type="scientific">Rivihabitans pingtungensis</name>
    <dbReference type="NCBI Taxonomy" id="1054498"/>
    <lineage>
        <taxon>Bacteria</taxon>
        <taxon>Pseudomonadati</taxon>
        <taxon>Pseudomonadota</taxon>
        <taxon>Betaproteobacteria</taxon>
        <taxon>Neisseriales</taxon>
        <taxon>Aquaspirillaceae</taxon>
        <taxon>Rivihabitans</taxon>
    </lineage>
</organism>
<keyword evidence="9 10" id="KW-0234">DNA repair</keyword>